<dbReference type="SUPFAM" id="SSF53474">
    <property type="entry name" value="alpha/beta-Hydrolases"/>
    <property type="match status" value="1"/>
</dbReference>
<dbReference type="InterPro" id="IPR022742">
    <property type="entry name" value="Hydrolase_4"/>
</dbReference>
<feature type="compositionally biased region" description="Low complexity" evidence="1">
    <location>
        <begin position="54"/>
        <end position="79"/>
    </location>
</feature>
<dbReference type="EMBL" id="CAJEUB010000001">
    <property type="protein sequence ID" value="CAD1845213.1"/>
    <property type="molecule type" value="Genomic_DNA"/>
</dbReference>
<feature type="domain" description="Serine aminopeptidase S33" evidence="2">
    <location>
        <begin position="145"/>
        <end position="194"/>
    </location>
</feature>
<feature type="domain" description="Serine aminopeptidase S33" evidence="2">
    <location>
        <begin position="2"/>
        <end position="51"/>
    </location>
</feature>
<dbReference type="InterPro" id="IPR051044">
    <property type="entry name" value="MAG_DAG_Lipase"/>
</dbReference>
<dbReference type="Gene3D" id="3.40.50.1820">
    <property type="entry name" value="alpha/beta hydrolase"/>
    <property type="match status" value="2"/>
</dbReference>
<dbReference type="InterPro" id="IPR029058">
    <property type="entry name" value="AB_hydrolase_fold"/>
</dbReference>
<evidence type="ECO:0000256" key="1">
    <source>
        <dbReference type="SAM" id="MobiDB-lite"/>
    </source>
</evidence>
<dbReference type="Pfam" id="PF12146">
    <property type="entry name" value="Hydrolase_4"/>
    <property type="match status" value="2"/>
</dbReference>
<accession>A0A6V7QQ02</accession>
<evidence type="ECO:0000259" key="2">
    <source>
        <dbReference type="Pfam" id="PF12146"/>
    </source>
</evidence>
<reference evidence="3" key="1">
    <citation type="submission" date="2020-07" db="EMBL/GenBank/DDBJ databases">
        <authorList>
            <person name="Lin J."/>
        </authorList>
    </citation>
    <scope>NUCLEOTIDE SEQUENCE</scope>
</reference>
<dbReference type="AlphaFoldDB" id="A0A6V7QQ02"/>
<evidence type="ECO:0000313" key="3">
    <source>
        <dbReference type="EMBL" id="CAD1845213.1"/>
    </source>
</evidence>
<dbReference type="PANTHER" id="PTHR11614">
    <property type="entry name" value="PHOSPHOLIPASE-RELATED"/>
    <property type="match status" value="1"/>
</dbReference>
<feature type="region of interest" description="Disordered" evidence="1">
    <location>
        <begin position="54"/>
        <end position="85"/>
    </location>
</feature>
<proteinExistence type="predicted"/>
<sequence length="228" mass="24713">MSHGYGSDTGWLFQEIAINYATWGYAVYCADLLGHGRSDGLRCYLGDMEKVAAASSPSSCPCAPTRPTRPSRPSSSASPWAGPRRCSCRHVPPLPARRLDGPHPLRAAARHARGDAALAPAPLPLRPPLRPRRHLAGHARQEDGQLPQVTAPFLALHGTEDGVTAPEGSTMLYDRAASADKTLIVYDGFYHSLVQGESPDNSRRVLADMRAWIDDRVARYAHRANATS</sequence>
<name>A0A6V7QQ02_ANACO</name>
<gene>
    <name evidence="3" type="ORF">CB5_LOCUS28424</name>
</gene>
<protein>
    <recommendedName>
        <fullName evidence="2">Serine aminopeptidase S33 domain-containing protein</fullName>
    </recommendedName>
</protein>
<organism evidence="3">
    <name type="scientific">Ananas comosus var. bracteatus</name>
    <name type="common">red pineapple</name>
    <dbReference type="NCBI Taxonomy" id="296719"/>
    <lineage>
        <taxon>Eukaryota</taxon>
        <taxon>Viridiplantae</taxon>
        <taxon>Streptophyta</taxon>
        <taxon>Embryophyta</taxon>
        <taxon>Tracheophyta</taxon>
        <taxon>Spermatophyta</taxon>
        <taxon>Magnoliopsida</taxon>
        <taxon>Liliopsida</taxon>
        <taxon>Poales</taxon>
        <taxon>Bromeliaceae</taxon>
        <taxon>Bromelioideae</taxon>
        <taxon>Ananas</taxon>
    </lineage>
</organism>